<dbReference type="SUPFAM" id="SSF52151">
    <property type="entry name" value="FabD/lysophospholipase-like"/>
    <property type="match status" value="1"/>
</dbReference>
<keyword evidence="7" id="KW-1185">Reference proteome</keyword>
<evidence type="ECO:0000313" key="7">
    <source>
        <dbReference type="Proteomes" id="UP001156905"/>
    </source>
</evidence>
<dbReference type="Proteomes" id="UP001156905">
    <property type="component" value="Unassembled WGS sequence"/>
</dbReference>
<feature type="short sequence motif" description="DGA/G" evidence="4">
    <location>
        <begin position="204"/>
        <end position="206"/>
    </location>
</feature>
<dbReference type="PANTHER" id="PTHR14226:SF78">
    <property type="entry name" value="SLR0060 PROTEIN"/>
    <property type="match status" value="1"/>
</dbReference>
<evidence type="ECO:0000256" key="2">
    <source>
        <dbReference type="ARBA" id="ARBA00022963"/>
    </source>
</evidence>
<name>A0ABQ6BAK7_9BRAD</name>
<evidence type="ECO:0000259" key="5">
    <source>
        <dbReference type="PROSITE" id="PS51635"/>
    </source>
</evidence>
<feature type="short sequence motif" description="GXGXXG" evidence="4">
    <location>
        <begin position="24"/>
        <end position="29"/>
    </location>
</feature>
<dbReference type="EMBL" id="BSOW01000023">
    <property type="protein sequence ID" value="GLR89147.1"/>
    <property type="molecule type" value="Genomic_DNA"/>
</dbReference>
<evidence type="ECO:0000256" key="1">
    <source>
        <dbReference type="ARBA" id="ARBA00022801"/>
    </source>
</evidence>
<evidence type="ECO:0000256" key="4">
    <source>
        <dbReference type="PROSITE-ProRule" id="PRU01161"/>
    </source>
</evidence>
<keyword evidence="1 4" id="KW-0378">Hydrolase</keyword>
<dbReference type="InterPro" id="IPR016035">
    <property type="entry name" value="Acyl_Trfase/lysoPLipase"/>
</dbReference>
<reference evidence="7" key="1">
    <citation type="journal article" date="2019" name="Int. J. Syst. Evol. Microbiol.">
        <title>The Global Catalogue of Microorganisms (GCM) 10K type strain sequencing project: providing services to taxonomists for standard genome sequencing and annotation.</title>
        <authorList>
            <consortium name="The Broad Institute Genomics Platform"/>
            <consortium name="The Broad Institute Genome Sequencing Center for Infectious Disease"/>
            <person name="Wu L."/>
            <person name="Ma J."/>
        </authorList>
    </citation>
    <scope>NUCLEOTIDE SEQUENCE [LARGE SCALE GENOMIC DNA]</scope>
    <source>
        <strain evidence="7">NBRC 102520</strain>
    </source>
</reference>
<feature type="active site" description="Nucleophile" evidence="4">
    <location>
        <position position="54"/>
    </location>
</feature>
<keyword evidence="3 4" id="KW-0443">Lipid metabolism</keyword>
<sequence length="348" mass="38487">MSLTCVSADTMARDRIPIDLALQGGGSHGAFTWGVLDRLLEETWLDVVAISGTSAGAMNAAVLADGWTAGGAKGAREALDHYWRRVSHAAAFSPLQRSPLDRLMGRWTLDTSPAYVFTDLMSRLFSPYDLPVDYNPLRKVLAESIDFERLARSEIKLFITATRVRTGRGRIFRNAEITADVLLASACLPTMFRAIEIDGEPYWDGGFAGNPTITPLVRESDAYDTILVQINPTERLEDPRSAAEILNRLNEISFNSPLMKELRMIALLRQAADPGSGEGARWARMRTHRIKSDILTSFGASSKLNAEWQFVSMLRAEGRLAASEFLEHHSEDIGRRSTADLDVLLAEC</sequence>
<evidence type="ECO:0000256" key="3">
    <source>
        <dbReference type="ARBA" id="ARBA00023098"/>
    </source>
</evidence>
<dbReference type="Gene3D" id="3.40.1090.10">
    <property type="entry name" value="Cytosolic phospholipase A2 catalytic domain"/>
    <property type="match status" value="2"/>
</dbReference>
<dbReference type="GO" id="GO:0016787">
    <property type="term" value="F:hydrolase activity"/>
    <property type="evidence" value="ECO:0007669"/>
    <property type="project" value="UniProtKB-KW"/>
</dbReference>
<dbReference type="PROSITE" id="PS51635">
    <property type="entry name" value="PNPLA"/>
    <property type="match status" value="1"/>
</dbReference>
<gene>
    <name evidence="6" type="ORF">GCM10007857_58600</name>
</gene>
<comment type="caution">
    <text evidence="6">The sequence shown here is derived from an EMBL/GenBank/DDBJ whole genome shotgun (WGS) entry which is preliminary data.</text>
</comment>
<feature type="active site" description="Proton acceptor" evidence="4">
    <location>
        <position position="204"/>
    </location>
</feature>
<dbReference type="InterPro" id="IPR050301">
    <property type="entry name" value="NTE"/>
</dbReference>
<dbReference type="InterPro" id="IPR002641">
    <property type="entry name" value="PNPLA_dom"/>
</dbReference>
<dbReference type="PANTHER" id="PTHR14226">
    <property type="entry name" value="NEUROPATHY TARGET ESTERASE/SWISS CHEESE D.MELANOGASTER"/>
    <property type="match status" value="1"/>
</dbReference>
<evidence type="ECO:0000313" key="6">
    <source>
        <dbReference type="EMBL" id="GLR89147.1"/>
    </source>
</evidence>
<organism evidence="6 7">
    <name type="scientific">Bradyrhizobium iriomotense</name>
    <dbReference type="NCBI Taxonomy" id="441950"/>
    <lineage>
        <taxon>Bacteria</taxon>
        <taxon>Pseudomonadati</taxon>
        <taxon>Pseudomonadota</taxon>
        <taxon>Alphaproteobacteria</taxon>
        <taxon>Hyphomicrobiales</taxon>
        <taxon>Nitrobacteraceae</taxon>
        <taxon>Bradyrhizobium</taxon>
    </lineage>
</organism>
<keyword evidence="2 4" id="KW-0442">Lipid degradation</keyword>
<proteinExistence type="predicted"/>
<feature type="short sequence motif" description="GXSXG" evidence="4">
    <location>
        <begin position="52"/>
        <end position="56"/>
    </location>
</feature>
<feature type="domain" description="PNPLA" evidence="5">
    <location>
        <begin position="20"/>
        <end position="217"/>
    </location>
</feature>
<protein>
    <submittedName>
        <fullName evidence="6">Alpha/beta hydrolase</fullName>
    </submittedName>
</protein>
<accession>A0ABQ6BAK7</accession>
<dbReference type="Pfam" id="PF01734">
    <property type="entry name" value="Patatin"/>
    <property type="match status" value="1"/>
</dbReference>